<dbReference type="InterPro" id="IPR031148">
    <property type="entry name" value="Plexin"/>
</dbReference>
<proteinExistence type="predicted"/>
<dbReference type="SMART" id="SM00429">
    <property type="entry name" value="IPT"/>
    <property type="match status" value="2"/>
</dbReference>
<dbReference type="Gene3D" id="2.60.40.10">
    <property type="entry name" value="Immunoglobulins"/>
    <property type="match status" value="1"/>
</dbReference>
<comment type="caution">
    <text evidence="3">The sequence shown here is derived from an EMBL/GenBank/DDBJ whole genome shotgun (WGS) entry which is preliminary data.</text>
</comment>
<sequence length="346" mass="37092">FTYEEPQVTGVDPAFGPKSGGIEVVISGGSLSIGNRDDTAVTLGDSDCAITYINDSRIICKSGVFLQGMSEAVVVMIDNASVSRDRVEFAFREDPIFISVGPQRVIPSGGINLTFTGMNFDVVVEPVFVYTDARLWGLPKFTTQEPDLTNISYTVRFGDAPGPNRTRAELTLESRPDPVFPEDGTALSQTEFSPGSGAPLTISGMFLDSVDRSEIHVTVGGEECNAIITGAQAADTYTCFVPRDPLNGVNDGKVIVMVGQNLRYEIGTVTYEGETEEGASNTGAIAGSVTSVLVVLSGAVILILVLFVVFKRKTTANETLLANRFAHHEMVETKGVRLEEQVNISF</sequence>
<dbReference type="PANTHER" id="PTHR22625">
    <property type="entry name" value="PLEXIN"/>
    <property type="match status" value="1"/>
</dbReference>
<feature type="domain" description="IPT/TIG" evidence="2">
    <location>
        <begin position="94"/>
        <end position="173"/>
    </location>
</feature>
<dbReference type="AlphaFoldDB" id="A0AA35XET2"/>
<reference evidence="3" key="1">
    <citation type="submission" date="2023-03" db="EMBL/GenBank/DDBJ databases">
        <authorList>
            <person name="Steffen K."/>
            <person name="Cardenas P."/>
        </authorList>
    </citation>
    <scope>NUCLEOTIDE SEQUENCE</scope>
</reference>
<feature type="non-terminal residue" evidence="3">
    <location>
        <position position="1"/>
    </location>
</feature>
<organism evidence="3 4">
    <name type="scientific">Geodia barretti</name>
    <name type="common">Barrett's horny sponge</name>
    <dbReference type="NCBI Taxonomy" id="519541"/>
    <lineage>
        <taxon>Eukaryota</taxon>
        <taxon>Metazoa</taxon>
        <taxon>Porifera</taxon>
        <taxon>Demospongiae</taxon>
        <taxon>Heteroscleromorpha</taxon>
        <taxon>Tetractinellida</taxon>
        <taxon>Astrophorina</taxon>
        <taxon>Geodiidae</taxon>
        <taxon>Geodia</taxon>
    </lineage>
</organism>
<feature type="domain" description="IPT/TIG" evidence="2">
    <location>
        <begin position="5"/>
        <end position="92"/>
    </location>
</feature>
<dbReference type="Proteomes" id="UP001174909">
    <property type="component" value="Unassembled WGS sequence"/>
</dbReference>
<dbReference type="GO" id="GO:0017154">
    <property type="term" value="F:semaphorin receptor activity"/>
    <property type="evidence" value="ECO:0007669"/>
    <property type="project" value="InterPro"/>
</dbReference>
<keyword evidence="1" id="KW-0812">Transmembrane</keyword>
<accession>A0AA35XET2</accession>
<evidence type="ECO:0000259" key="2">
    <source>
        <dbReference type="SMART" id="SM00429"/>
    </source>
</evidence>
<dbReference type="InterPro" id="IPR013783">
    <property type="entry name" value="Ig-like_fold"/>
</dbReference>
<feature type="transmembrane region" description="Helical" evidence="1">
    <location>
        <begin position="289"/>
        <end position="310"/>
    </location>
</feature>
<dbReference type="InterPro" id="IPR014756">
    <property type="entry name" value="Ig_E-set"/>
</dbReference>
<dbReference type="SUPFAM" id="SSF81296">
    <property type="entry name" value="E set domains"/>
    <property type="match status" value="1"/>
</dbReference>
<keyword evidence="1" id="KW-1133">Transmembrane helix</keyword>
<keyword evidence="4" id="KW-1185">Reference proteome</keyword>
<protein>
    <submittedName>
        <fullName evidence="3">Plexin-B1</fullName>
    </submittedName>
</protein>
<evidence type="ECO:0000313" key="4">
    <source>
        <dbReference type="Proteomes" id="UP001174909"/>
    </source>
</evidence>
<dbReference type="InterPro" id="IPR002909">
    <property type="entry name" value="IPT_dom"/>
</dbReference>
<name>A0AA35XET2_GEOBA</name>
<evidence type="ECO:0000256" key="1">
    <source>
        <dbReference type="SAM" id="Phobius"/>
    </source>
</evidence>
<keyword evidence="1" id="KW-0472">Membrane</keyword>
<evidence type="ECO:0000313" key="3">
    <source>
        <dbReference type="EMBL" id="CAI8056123.1"/>
    </source>
</evidence>
<dbReference type="PANTHER" id="PTHR22625:SF70">
    <property type="entry name" value="PLEXIN A, ISOFORM A"/>
    <property type="match status" value="1"/>
</dbReference>
<dbReference type="EMBL" id="CASHTH010004327">
    <property type="protein sequence ID" value="CAI8056123.1"/>
    <property type="molecule type" value="Genomic_DNA"/>
</dbReference>
<gene>
    <name evidence="3" type="ORF">GBAR_LOCUS30575</name>
</gene>
<dbReference type="Pfam" id="PF01833">
    <property type="entry name" value="TIG"/>
    <property type="match status" value="2"/>
</dbReference>